<dbReference type="Proteomes" id="UP000318509">
    <property type="component" value="Unassembled WGS sequence"/>
</dbReference>
<organism evidence="3 4">
    <name type="scientific">Candidatus Segetimicrobium genomatis</name>
    <dbReference type="NCBI Taxonomy" id="2569760"/>
    <lineage>
        <taxon>Bacteria</taxon>
        <taxon>Bacillati</taxon>
        <taxon>Candidatus Sysuimicrobiota</taxon>
        <taxon>Candidatus Sysuimicrobiia</taxon>
        <taxon>Candidatus Sysuimicrobiales</taxon>
        <taxon>Candidatus Segetimicrobiaceae</taxon>
        <taxon>Candidatus Segetimicrobium</taxon>
    </lineage>
</organism>
<dbReference type="Pfam" id="PF01882">
    <property type="entry name" value="DUF58"/>
    <property type="match status" value="1"/>
</dbReference>
<evidence type="ECO:0000313" key="3">
    <source>
        <dbReference type="EMBL" id="TMI90659.1"/>
    </source>
</evidence>
<reference evidence="3 4" key="1">
    <citation type="journal article" date="2019" name="Nat. Microbiol.">
        <title>Mediterranean grassland soil C-N compound turnover is dependent on rainfall and depth, and is mediated by genomically divergent microorganisms.</title>
        <authorList>
            <person name="Diamond S."/>
            <person name="Andeer P.F."/>
            <person name="Li Z."/>
            <person name="Crits-Christoph A."/>
            <person name="Burstein D."/>
            <person name="Anantharaman K."/>
            <person name="Lane K.R."/>
            <person name="Thomas B.C."/>
            <person name="Pan C."/>
            <person name="Northen T.R."/>
            <person name="Banfield J.F."/>
        </authorList>
    </citation>
    <scope>NUCLEOTIDE SEQUENCE [LARGE SCALE GENOMIC DNA]</scope>
    <source>
        <strain evidence="3">NP_3</strain>
    </source>
</reference>
<feature type="compositionally biased region" description="Polar residues" evidence="1">
    <location>
        <begin position="10"/>
        <end position="20"/>
    </location>
</feature>
<dbReference type="AlphaFoldDB" id="A0A537K4F2"/>
<dbReference type="PANTHER" id="PTHR33608">
    <property type="entry name" value="BLL2464 PROTEIN"/>
    <property type="match status" value="1"/>
</dbReference>
<sequence length="361" mass="39427">MTVSLPPAGTPNQSGASSKQRLPPAGTPNQSGASSKQRLPPAGTPNQSGASSKQRLPPAGTPNQSGASSKQRLLDPGFLQKLEALSLLSRKRVCGVQRGERRSTARGRGVEFDDYRAYQPGDDYRYIDWNVVSRLDRLFIKLFSEEEDLDVLLMVDTSASMAAGHPSKLLLAKHLAAAVGYIGLANLDRVGVSAFASTAGARLERLRGRARAGDLLGFLEKLEPSGETDLLAAMRRQLAASRRRGLLVLLTDLFDPRGYERALLLARARRFQTFLIHLLADEELAPRLAGDLRLVDAETGRAVEVTVDAEALRAYAAARDAFFHGIERFCFHHGIDYLRTTTSVSVESLVLRWLRQGGLVR</sequence>
<evidence type="ECO:0000259" key="2">
    <source>
        <dbReference type="SMART" id="SM00327"/>
    </source>
</evidence>
<dbReference type="InterPro" id="IPR002881">
    <property type="entry name" value="DUF58"/>
</dbReference>
<dbReference type="Gene3D" id="3.40.50.410">
    <property type="entry name" value="von Willebrand factor, type A domain"/>
    <property type="match status" value="1"/>
</dbReference>
<protein>
    <submittedName>
        <fullName evidence="3">DUF58 domain-containing protein</fullName>
    </submittedName>
</protein>
<feature type="compositionally biased region" description="Polar residues" evidence="1">
    <location>
        <begin position="27"/>
        <end position="37"/>
    </location>
</feature>
<feature type="compositionally biased region" description="Polar residues" evidence="1">
    <location>
        <begin position="44"/>
        <end position="54"/>
    </location>
</feature>
<proteinExistence type="predicted"/>
<comment type="caution">
    <text evidence="3">The sequence shown here is derived from an EMBL/GenBank/DDBJ whole genome shotgun (WGS) entry which is preliminary data.</text>
</comment>
<feature type="region of interest" description="Disordered" evidence="1">
    <location>
        <begin position="1"/>
        <end position="73"/>
    </location>
</feature>
<feature type="domain" description="VWFA" evidence="2">
    <location>
        <begin position="148"/>
        <end position="311"/>
    </location>
</feature>
<feature type="compositionally biased region" description="Polar residues" evidence="1">
    <location>
        <begin position="61"/>
        <end position="71"/>
    </location>
</feature>
<dbReference type="InterPro" id="IPR002035">
    <property type="entry name" value="VWF_A"/>
</dbReference>
<dbReference type="PANTHER" id="PTHR33608:SF7">
    <property type="entry name" value="DUF58 DOMAIN-CONTAINING PROTEIN"/>
    <property type="match status" value="1"/>
</dbReference>
<accession>A0A537K4F2</accession>
<dbReference type="SMART" id="SM00327">
    <property type="entry name" value="VWA"/>
    <property type="match status" value="1"/>
</dbReference>
<dbReference type="EMBL" id="VBAK01000108">
    <property type="protein sequence ID" value="TMI90659.1"/>
    <property type="molecule type" value="Genomic_DNA"/>
</dbReference>
<gene>
    <name evidence="3" type="ORF">E6H00_06395</name>
</gene>
<evidence type="ECO:0000313" key="4">
    <source>
        <dbReference type="Proteomes" id="UP000318509"/>
    </source>
</evidence>
<dbReference type="SUPFAM" id="SSF53300">
    <property type="entry name" value="vWA-like"/>
    <property type="match status" value="1"/>
</dbReference>
<dbReference type="InterPro" id="IPR036465">
    <property type="entry name" value="vWFA_dom_sf"/>
</dbReference>
<name>A0A537K4F2_9BACT</name>
<evidence type="ECO:0000256" key="1">
    <source>
        <dbReference type="SAM" id="MobiDB-lite"/>
    </source>
</evidence>